<dbReference type="PIRSF" id="PIRSF005739">
    <property type="entry name" value="O-mtase"/>
    <property type="match status" value="1"/>
</dbReference>
<feature type="domain" description="O-methyltransferase C-terminal" evidence="4">
    <location>
        <begin position="119"/>
        <end position="325"/>
    </location>
</feature>
<dbReference type="InterPro" id="IPR001077">
    <property type="entry name" value="COMT_C"/>
</dbReference>
<dbReference type="Pfam" id="PF00891">
    <property type="entry name" value="Methyltransf_2"/>
    <property type="match status" value="1"/>
</dbReference>
<comment type="caution">
    <text evidence="6">The sequence shown here is derived from an EMBL/GenBank/DDBJ whole genome shotgun (WGS) entry which is preliminary data.</text>
</comment>
<gene>
    <name evidence="6" type="ORF">AQJ11_34125</name>
</gene>
<keyword evidence="2 6" id="KW-0808">Transferase</keyword>
<dbReference type="PROSITE" id="PS51683">
    <property type="entry name" value="SAM_OMT_II"/>
    <property type="match status" value="1"/>
</dbReference>
<keyword evidence="3" id="KW-0949">S-adenosyl-L-methionine</keyword>
<keyword evidence="7" id="KW-1185">Reference proteome</keyword>
<dbReference type="GO" id="GO:0046983">
    <property type="term" value="F:protein dimerization activity"/>
    <property type="evidence" value="ECO:0007669"/>
    <property type="project" value="InterPro"/>
</dbReference>
<dbReference type="SUPFAM" id="SSF46785">
    <property type="entry name" value="Winged helix' DNA-binding domain"/>
    <property type="match status" value="1"/>
</dbReference>
<dbReference type="InterPro" id="IPR036388">
    <property type="entry name" value="WH-like_DNA-bd_sf"/>
</dbReference>
<feature type="domain" description="O-methyltransferase dimerisation" evidence="5">
    <location>
        <begin position="21"/>
        <end position="96"/>
    </location>
</feature>
<dbReference type="PANTHER" id="PTHR43712:SF2">
    <property type="entry name" value="O-METHYLTRANSFERASE CICE"/>
    <property type="match status" value="1"/>
</dbReference>
<dbReference type="InterPro" id="IPR016461">
    <property type="entry name" value="COMT-like"/>
</dbReference>
<accession>A0A101PVM3</accession>
<keyword evidence="1 6" id="KW-0489">Methyltransferase</keyword>
<dbReference type="PANTHER" id="PTHR43712">
    <property type="entry name" value="PUTATIVE (AFU_ORTHOLOGUE AFUA_4G14580)-RELATED"/>
    <property type="match status" value="1"/>
</dbReference>
<evidence type="ECO:0000259" key="4">
    <source>
        <dbReference type="Pfam" id="PF00891"/>
    </source>
</evidence>
<evidence type="ECO:0000256" key="1">
    <source>
        <dbReference type="ARBA" id="ARBA00022603"/>
    </source>
</evidence>
<dbReference type="Gene3D" id="1.10.10.10">
    <property type="entry name" value="Winged helix-like DNA-binding domain superfamily/Winged helix DNA-binding domain"/>
    <property type="match status" value="1"/>
</dbReference>
<sequence length="348" mass="37243">MTLTSETEVPAVPAAVRELRELFLAAAWPAAIRAAARLGVADALGDTPATAEQLARETGADPGALRRLLRALSQRGVFVMEPDGRFSHSETSRLLTDGGPRSLRHMALWATEPWTWEVWPRLEEAVRGGGDVFHALHGKDFFAYLHEDAPDSARVFDLAMTQASTLSARQLSAVLDLTGVDTLVDVAGGQGQTLATLLQDHPGPRGVLFDLPSVVAHADPRLTGDGPLATRCTLAAGDCRAGVPVEADLYLLKNVLEWDDDSTVTTLRNVAEHARPGARVVIVENLVDAGAEAGFTSAMDLLLLLNVGGKKHTRADLLSLVERAGLVVEEVRPVNAYLHMIVARADGR</sequence>
<protein>
    <submittedName>
        <fullName evidence="6">Methyltransferase</fullName>
    </submittedName>
</protein>
<dbReference type="InterPro" id="IPR036390">
    <property type="entry name" value="WH_DNA-bd_sf"/>
</dbReference>
<dbReference type="Gene3D" id="3.40.50.150">
    <property type="entry name" value="Vaccinia Virus protein VP39"/>
    <property type="match status" value="1"/>
</dbReference>
<dbReference type="RefSeq" id="WP_059265867.1">
    <property type="nucleotide sequence ID" value="NZ_KQ948366.1"/>
</dbReference>
<reference evidence="6 7" key="1">
    <citation type="submission" date="2015-10" db="EMBL/GenBank/DDBJ databases">
        <title>Draft genome sequence of Streptomyces corchorusii DSM 40340, type strain for the species Streptomyces corchorusii.</title>
        <authorList>
            <person name="Ruckert C."/>
            <person name="Winkler A."/>
            <person name="Kalinowski J."/>
            <person name="Kampfer P."/>
            <person name="Glaeser S."/>
        </authorList>
    </citation>
    <scope>NUCLEOTIDE SEQUENCE [LARGE SCALE GENOMIC DNA]</scope>
    <source>
        <strain evidence="6 7">DSM 40340</strain>
    </source>
</reference>
<evidence type="ECO:0000259" key="5">
    <source>
        <dbReference type="Pfam" id="PF08100"/>
    </source>
</evidence>
<dbReference type="InterPro" id="IPR029063">
    <property type="entry name" value="SAM-dependent_MTases_sf"/>
</dbReference>
<dbReference type="Pfam" id="PF08100">
    <property type="entry name" value="Dimerisation"/>
    <property type="match status" value="1"/>
</dbReference>
<dbReference type="GO" id="GO:0032259">
    <property type="term" value="P:methylation"/>
    <property type="evidence" value="ECO:0007669"/>
    <property type="project" value="UniProtKB-KW"/>
</dbReference>
<dbReference type="InterPro" id="IPR012967">
    <property type="entry name" value="COMT_dimerisation"/>
</dbReference>
<proteinExistence type="predicted"/>
<organism evidence="6 7">
    <name type="scientific">Streptomyces corchorusii</name>
    <name type="common">Streptomyces chibaensis</name>
    <dbReference type="NCBI Taxonomy" id="1903"/>
    <lineage>
        <taxon>Bacteria</taxon>
        <taxon>Bacillati</taxon>
        <taxon>Actinomycetota</taxon>
        <taxon>Actinomycetes</taxon>
        <taxon>Kitasatosporales</taxon>
        <taxon>Streptomycetaceae</taxon>
        <taxon>Streptomyces</taxon>
    </lineage>
</organism>
<evidence type="ECO:0000313" key="6">
    <source>
        <dbReference type="EMBL" id="KUN18485.1"/>
    </source>
</evidence>
<dbReference type="Gene3D" id="1.10.287.1350">
    <property type="match status" value="1"/>
</dbReference>
<dbReference type="SUPFAM" id="SSF53335">
    <property type="entry name" value="S-adenosyl-L-methionine-dependent methyltransferases"/>
    <property type="match status" value="1"/>
</dbReference>
<evidence type="ECO:0000256" key="2">
    <source>
        <dbReference type="ARBA" id="ARBA00022679"/>
    </source>
</evidence>
<dbReference type="GO" id="GO:0008171">
    <property type="term" value="F:O-methyltransferase activity"/>
    <property type="evidence" value="ECO:0007669"/>
    <property type="project" value="InterPro"/>
</dbReference>
<evidence type="ECO:0000256" key="3">
    <source>
        <dbReference type="ARBA" id="ARBA00022691"/>
    </source>
</evidence>
<name>A0A101PVM3_STRCK</name>
<dbReference type="AlphaFoldDB" id="A0A101PVM3"/>
<evidence type="ECO:0000313" key="7">
    <source>
        <dbReference type="Proteomes" id="UP000053398"/>
    </source>
</evidence>
<dbReference type="EMBL" id="LMWP01000043">
    <property type="protein sequence ID" value="KUN18485.1"/>
    <property type="molecule type" value="Genomic_DNA"/>
</dbReference>
<dbReference type="Proteomes" id="UP000053398">
    <property type="component" value="Unassembled WGS sequence"/>
</dbReference>